<dbReference type="Proteomes" id="UP001597548">
    <property type="component" value="Unassembled WGS sequence"/>
</dbReference>
<reference evidence="4" key="1">
    <citation type="journal article" date="2019" name="Int. J. Syst. Evol. Microbiol.">
        <title>The Global Catalogue of Microorganisms (GCM) 10K type strain sequencing project: providing services to taxonomists for standard genome sequencing and annotation.</title>
        <authorList>
            <consortium name="The Broad Institute Genomics Platform"/>
            <consortium name="The Broad Institute Genome Sequencing Center for Infectious Disease"/>
            <person name="Wu L."/>
            <person name="Ma J."/>
        </authorList>
    </citation>
    <scope>NUCLEOTIDE SEQUENCE [LARGE SCALE GENOMIC DNA]</scope>
    <source>
        <strain evidence="4">KCTC 32514</strain>
    </source>
</reference>
<dbReference type="NCBIfam" id="TIGR04183">
    <property type="entry name" value="Por_Secre_tail"/>
    <property type="match status" value="1"/>
</dbReference>
<keyword evidence="4" id="KW-1185">Reference proteome</keyword>
<evidence type="ECO:0000313" key="3">
    <source>
        <dbReference type="EMBL" id="MFD2914795.1"/>
    </source>
</evidence>
<organism evidence="3 4">
    <name type="scientific">Psychroserpens luteus</name>
    <dbReference type="NCBI Taxonomy" id="1434066"/>
    <lineage>
        <taxon>Bacteria</taxon>
        <taxon>Pseudomonadati</taxon>
        <taxon>Bacteroidota</taxon>
        <taxon>Flavobacteriia</taxon>
        <taxon>Flavobacteriales</taxon>
        <taxon>Flavobacteriaceae</taxon>
        <taxon>Psychroserpens</taxon>
    </lineage>
</organism>
<dbReference type="InterPro" id="IPR026444">
    <property type="entry name" value="Secre_tail"/>
</dbReference>
<protein>
    <submittedName>
        <fullName evidence="3">T9SS type A sorting domain-containing protein</fullName>
    </submittedName>
</protein>
<keyword evidence="1" id="KW-0732">Signal</keyword>
<dbReference type="RefSeq" id="WP_194507532.1">
    <property type="nucleotide sequence ID" value="NZ_JADILU010000003.1"/>
</dbReference>
<dbReference type="Pfam" id="PF18962">
    <property type="entry name" value="Por_Secre_tail"/>
    <property type="match status" value="1"/>
</dbReference>
<dbReference type="EMBL" id="JBHUOS010000001">
    <property type="protein sequence ID" value="MFD2914795.1"/>
    <property type="molecule type" value="Genomic_DNA"/>
</dbReference>
<comment type="caution">
    <text evidence="3">The sequence shown here is derived from an EMBL/GenBank/DDBJ whole genome shotgun (WGS) entry which is preliminary data.</text>
</comment>
<name>A0ABW5ZQT2_9FLAO</name>
<evidence type="ECO:0000256" key="1">
    <source>
        <dbReference type="ARBA" id="ARBA00022729"/>
    </source>
</evidence>
<gene>
    <name evidence="3" type="ORF">ACFS29_04030</name>
</gene>
<feature type="domain" description="Secretion system C-terminal sorting" evidence="2">
    <location>
        <begin position="468"/>
        <end position="523"/>
    </location>
</feature>
<sequence length="525" mass="56817">MKIIYPTLLAMVFGITTNAQDLTKTMHVSAGTSVYVSSATTVSADQINLKSTSDSFSTLFLDEDLDPSLVVNYDRYVDVIGSSGQNGGNDLISMPIKEAGIVTVSNFLSYTDGTDANSVVIPNAPSLPTLYAFGPYSNTTQNYINYNTANDADVELKRGVGYRAASYTGQTVRFTGKVSRVTETVDISTNTNSWNAVGNPYPTYINSLQFLSQNSAVLDPNATAIYGYNSGTNVVEGAGSFGNFTVINNLTNSSVNIAPGQGFIVANNPSNATGQISFTSAMRTIVGTDDFILGRESSQNEMLRLKVENNSKAYATEIYFNENSTLGLDPGYDAALFDGVSSNLVLYSQLVDNNLGRNMSIQSLGFISLNDIVIPLGLKANQGQQVTFSIETTTLSDEYDVYLEDNLTNTFTLLNTSDYSFTPNTSIDGAGRFYLRIGSQTLSINELNKENLQIIASEQTVYIKGLLLADSKVSIYDIQGRLISTTSLKQGSNSNTIETNNLSSGIYVVKLKNEEQERTTKVILQ</sequence>
<accession>A0ABW5ZQT2</accession>
<evidence type="ECO:0000313" key="4">
    <source>
        <dbReference type="Proteomes" id="UP001597548"/>
    </source>
</evidence>
<evidence type="ECO:0000259" key="2">
    <source>
        <dbReference type="Pfam" id="PF18962"/>
    </source>
</evidence>
<proteinExistence type="predicted"/>